<dbReference type="GO" id="GO:0006508">
    <property type="term" value="P:proteolysis"/>
    <property type="evidence" value="ECO:0007669"/>
    <property type="project" value="InterPro"/>
</dbReference>
<dbReference type="PANTHER" id="PTHR24276">
    <property type="entry name" value="POLYSERASE-RELATED"/>
    <property type="match status" value="1"/>
</dbReference>
<keyword evidence="6" id="KW-1185">Reference proteome</keyword>
<keyword evidence="2" id="KW-1015">Disulfide bond</keyword>
<accession>A0A1Y2MZV6</accession>
<dbReference type="PROSITE" id="PS00134">
    <property type="entry name" value="TRYPSIN_HIS"/>
    <property type="match status" value="1"/>
</dbReference>
<gene>
    <name evidence="5" type="ORF">BG845_03011</name>
</gene>
<dbReference type="AlphaFoldDB" id="A0A1Y2MZV6"/>
<evidence type="ECO:0000256" key="1">
    <source>
        <dbReference type="ARBA" id="ARBA00007664"/>
    </source>
</evidence>
<dbReference type="SMART" id="SM00020">
    <property type="entry name" value="Tryp_SPc"/>
    <property type="match status" value="1"/>
</dbReference>
<reference evidence="5 6" key="1">
    <citation type="submission" date="2016-09" db="EMBL/GenBank/DDBJ databases">
        <title>Pseudonocardia autotrophica DSM535, a candidate organism with high potential of specific P450 cytochromes.</title>
        <authorList>
            <person name="Grumaz C."/>
            <person name="Vainshtein Y."/>
            <person name="Kirstahler P."/>
            <person name="Sohn K."/>
        </authorList>
    </citation>
    <scope>NUCLEOTIDE SEQUENCE [LARGE SCALE GENOMIC DNA]</scope>
    <source>
        <strain evidence="5 6">DSM 535</strain>
    </source>
</reference>
<dbReference type="InterPro" id="IPR043504">
    <property type="entry name" value="Peptidase_S1_PA_chymotrypsin"/>
</dbReference>
<name>A0A1Y2MZV6_PSEAH</name>
<dbReference type="CDD" id="cd00190">
    <property type="entry name" value="Tryp_SPc"/>
    <property type="match status" value="1"/>
</dbReference>
<dbReference type="InterPro" id="IPR001314">
    <property type="entry name" value="Peptidase_S1A"/>
</dbReference>
<dbReference type="EC" id="3.4.21.4" evidence="5"/>
<comment type="similarity">
    <text evidence="1">Belongs to the peptidase S1 family.</text>
</comment>
<dbReference type="RefSeq" id="WP_085913232.1">
    <property type="nucleotide sequence ID" value="NZ_AP018920.1"/>
</dbReference>
<dbReference type="PRINTS" id="PR00722">
    <property type="entry name" value="CHYMOTRYPSIN"/>
</dbReference>
<dbReference type="PANTHER" id="PTHR24276:SF96">
    <property type="entry name" value="PEPTIDASE S1 DOMAIN-CONTAINING PROTEIN"/>
    <property type="match status" value="1"/>
</dbReference>
<dbReference type="OrthoDB" id="9815928at2"/>
<feature type="signal peptide" evidence="3">
    <location>
        <begin position="1"/>
        <end position="29"/>
    </location>
</feature>
<dbReference type="GO" id="GO:0004252">
    <property type="term" value="F:serine-type endopeptidase activity"/>
    <property type="evidence" value="ECO:0007669"/>
    <property type="project" value="UniProtKB-EC"/>
</dbReference>
<dbReference type="InterPro" id="IPR001254">
    <property type="entry name" value="Trypsin_dom"/>
</dbReference>
<evidence type="ECO:0000313" key="5">
    <source>
        <dbReference type="EMBL" id="OSY40188.1"/>
    </source>
</evidence>
<keyword evidence="5" id="KW-0378">Hydrolase</keyword>
<keyword evidence="3" id="KW-0732">Signal</keyword>
<organism evidence="5 6">
    <name type="scientific">Pseudonocardia autotrophica</name>
    <name type="common">Amycolata autotrophica</name>
    <name type="synonym">Nocardia autotrophica</name>
    <dbReference type="NCBI Taxonomy" id="2074"/>
    <lineage>
        <taxon>Bacteria</taxon>
        <taxon>Bacillati</taxon>
        <taxon>Actinomycetota</taxon>
        <taxon>Actinomycetes</taxon>
        <taxon>Pseudonocardiales</taxon>
        <taxon>Pseudonocardiaceae</taxon>
        <taxon>Pseudonocardia</taxon>
    </lineage>
</organism>
<dbReference type="InterPro" id="IPR006311">
    <property type="entry name" value="TAT_signal"/>
</dbReference>
<dbReference type="InterPro" id="IPR018114">
    <property type="entry name" value="TRYPSIN_HIS"/>
</dbReference>
<protein>
    <submittedName>
        <fullName evidence="5">Trypsin</fullName>
        <ecNumber evidence="5">3.4.21.4</ecNumber>
    </submittedName>
</protein>
<dbReference type="EMBL" id="MIGB01000014">
    <property type="protein sequence ID" value="OSY40188.1"/>
    <property type="molecule type" value="Genomic_DNA"/>
</dbReference>
<evidence type="ECO:0000259" key="4">
    <source>
        <dbReference type="PROSITE" id="PS50240"/>
    </source>
</evidence>
<feature type="domain" description="Peptidase S1" evidence="4">
    <location>
        <begin position="35"/>
        <end position="271"/>
    </location>
</feature>
<evidence type="ECO:0000256" key="3">
    <source>
        <dbReference type="SAM" id="SignalP"/>
    </source>
</evidence>
<dbReference type="Proteomes" id="UP000194360">
    <property type="component" value="Unassembled WGS sequence"/>
</dbReference>
<dbReference type="Gene3D" id="2.40.10.10">
    <property type="entry name" value="Trypsin-like serine proteases"/>
    <property type="match status" value="1"/>
</dbReference>
<dbReference type="Pfam" id="PF00089">
    <property type="entry name" value="Trypsin"/>
    <property type="match status" value="1"/>
</dbReference>
<proteinExistence type="inferred from homology"/>
<dbReference type="PROSITE" id="PS50240">
    <property type="entry name" value="TRYPSIN_DOM"/>
    <property type="match status" value="1"/>
</dbReference>
<dbReference type="STRING" id="2074.BG845_03011"/>
<feature type="chain" id="PRO_5039625235" evidence="3">
    <location>
        <begin position="30"/>
        <end position="277"/>
    </location>
</feature>
<evidence type="ECO:0000313" key="6">
    <source>
        <dbReference type="Proteomes" id="UP000194360"/>
    </source>
</evidence>
<dbReference type="PROSITE" id="PS51318">
    <property type="entry name" value="TAT"/>
    <property type="match status" value="1"/>
</dbReference>
<sequence length="277" mass="28978">MVSGNGSVRRSVLAAATAFGALLAVTALAPQAGAVIGGTDADEPYPFMATLRDDRGAHFCGGTLVDPEWVLTAGHCVDTRAVAPGDLTVALGDTDRTAGVEYGVREIVTHPDYVADLVPHPTLDVEMLDLREDIALIRLDEPVDARPLELAPAPRPGDPVRALGWGMTCEDGADCPEPPIVLQQLDTEIVPDERCTGLEAGRDHCSEHPTEPAQVCTLDSGGPILQWIDGRWALVGVISRDGDYVTDPNCVGPQVMTGAGAHAEWIGSTVAGGFSGT</sequence>
<dbReference type="InterPro" id="IPR050430">
    <property type="entry name" value="Peptidase_S1"/>
</dbReference>
<dbReference type="SUPFAM" id="SSF50494">
    <property type="entry name" value="Trypsin-like serine proteases"/>
    <property type="match status" value="1"/>
</dbReference>
<dbReference type="FunFam" id="2.40.10.10:FF:000068">
    <property type="entry name" value="transmembrane protease serine 2"/>
    <property type="match status" value="1"/>
</dbReference>
<comment type="caution">
    <text evidence="5">The sequence shown here is derived from an EMBL/GenBank/DDBJ whole genome shotgun (WGS) entry which is preliminary data.</text>
</comment>
<evidence type="ECO:0000256" key="2">
    <source>
        <dbReference type="ARBA" id="ARBA00023157"/>
    </source>
</evidence>
<dbReference type="InterPro" id="IPR009003">
    <property type="entry name" value="Peptidase_S1_PA"/>
</dbReference>